<dbReference type="EMBL" id="JACOFV010000017">
    <property type="protein sequence ID" value="MBC3863781.1"/>
    <property type="molecule type" value="Genomic_DNA"/>
</dbReference>
<organism evidence="1 2">
    <name type="scientific">Undibacterium jejuense</name>
    <dbReference type="NCBI Taxonomy" id="1344949"/>
    <lineage>
        <taxon>Bacteria</taxon>
        <taxon>Pseudomonadati</taxon>
        <taxon>Pseudomonadota</taxon>
        <taxon>Betaproteobacteria</taxon>
        <taxon>Burkholderiales</taxon>
        <taxon>Oxalobacteraceae</taxon>
        <taxon>Undibacterium</taxon>
    </lineage>
</organism>
<gene>
    <name evidence="1" type="ORF">H8K32_16875</name>
</gene>
<keyword evidence="1" id="KW-0808">Transferase</keyword>
<dbReference type="Gene3D" id="3.40.50.10540">
    <property type="entry name" value="Crotonobetainyl-coa:carnitine coa-transferase, domain 1"/>
    <property type="match status" value="1"/>
</dbReference>
<comment type="caution">
    <text evidence="1">The sequence shown here is derived from an EMBL/GenBank/DDBJ whole genome shotgun (WGS) entry which is preliminary data.</text>
</comment>
<dbReference type="PANTHER" id="PTHR48229:SF1">
    <property type="entry name" value="ALPHA METHYLACYL-COA RACEMASE-RELATED"/>
    <property type="match status" value="1"/>
</dbReference>
<dbReference type="RefSeq" id="WP_186913724.1">
    <property type="nucleotide sequence ID" value="NZ_JACOFV010000017.1"/>
</dbReference>
<accession>A0A923HQD4</accession>
<evidence type="ECO:0000313" key="1">
    <source>
        <dbReference type="EMBL" id="MBC3863781.1"/>
    </source>
</evidence>
<dbReference type="InterPro" id="IPR052985">
    <property type="entry name" value="CoA-trans_III_biosynth/detox"/>
</dbReference>
<dbReference type="AlphaFoldDB" id="A0A923HQD4"/>
<dbReference type="GO" id="GO:0016740">
    <property type="term" value="F:transferase activity"/>
    <property type="evidence" value="ECO:0007669"/>
    <property type="project" value="UniProtKB-KW"/>
</dbReference>
<name>A0A923HQD4_9BURK</name>
<dbReference type="InterPro" id="IPR023606">
    <property type="entry name" value="CoA-Trfase_III_dom_1_sf"/>
</dbReference>
<reference evidence="1" key="1">
    <citation type="submission" date="2020-08" db="EMBL/GenBank/DDBJ databases">
        <title>Novel species isolated from subtropical streams in China.</title>
        <authorList>
            <person name="Lu H."/>
        </authorList>
    </citation>
    <scope>NUCLEOTIDE SEQUENCE</scope>
    <source>
        <strain evidence="1">KACC 12607</strain>
    </source>
</reference>
<evidence type="ECO:0000313" key="2">
    <source>
        <dbReference type="Proteomes" id="UP000634011"/>
    </source>
</evidence>
<sequence>MPEITSVTNQYEAQSVAYFIQEIKNAFGTFANSALSATPQLEVTSLGGLPSAFAVTELATASIASAGQALSELIAHSGTQAPSLQIDRRLSSFWFDSSVRPRGWTLPPAWDAIAGVYQTTDGWIRLHTNAPHHRAAALAVLGCTADKDAVSNTVAGWNSQELEDAIVAQHGCAAVMHDRQTWQAHPQGQAVAHEPLIHIQAYPSDGKKHWKIDPHRPLQGIRVLDLTRIIAGPVATRFLAGYGADVLRIDPPEWDEPTILAELTIGKRCARLDLKKSDDRKQFEHLLSEADVLVHGYRADALAALGLDAESRRRINPALIDVSLNAYGHSGPWQYRRGFDSLVQMSCGIADFGMHHYGKTQPTPLPVQALDHATGYMIAAAVIRGLQQRYLHGLGSEMRLSLARTAELLIAGSVPRQPGLSFEAKNDTDHTPVVEHTVWGALQRLLPPLKIQGAPMQWDKPAGLLGTNRANWQ</sequence>
<protein>
    <submittedName>
        <fullName evidence="1">CoA transferase</fullName>
    </submittedName>
</protein>
<dbReference type="Proteomes" id="UP000634011">
    <property type="component" value="Unassembled WGS sequence"/>
</dbReference>
<dbReference type="Pfam" id="PF02515">
    <property type="entry name" value="CoA_transf_3"/>
    <property type="match status" value="1"/>
</dbReference>
<keyword evidence="2" id="KW-1185">Reference proteome</keyword>
<dbReference type="SUPFAM" id="SSF89796">
    <property type="entry name" value="CoA-transferase family III (CaiB/BaiF)"/>
    <property type="match status" value="2"/>
</dbReference>
<dbReference type="PANTHER" id="PTHR48229">
    <property type="entry name" value="CAIB/BAIF FAMILY ENZYME (AFU_ORTHOLOGUE AFUA_1G05360)-RELATED"/>
    <property type="match status" value="1"/>
</dbReference>
<dbReference type="InterPro" id="IPR003673">
    <property type="entry name" value="CoA-Trfase_fam_III"/>
</dbReference>
<proteinExistence type="predicted"/>